<keyword evidence="1" id="KW-0732">Signal</keyword>
<dbReference type="Proteomes" id="UP000193920">
    <property type="component" value="Unassembled WGS sequence"/>
</dbReference>
<evidence type="ECO:0000313" key="3">
    <source>
        <dbReference type="Proteomes" id="UP000193920"/>
    </source>
</evidence>
<reference evidence="2 3" key="1">
    <citation type="submission" date="2016-08" db="EMBL/GenBank/DDBJ databases">
        <title>A Parts List for Fungal Cellulosomes Revealed by Comparative Genomics.</title>
        <authorList>
            <consortium name="DOE Joint Genome Institute"/>
            <person name="Haitjema C.H."/>
            <person name="Gilmore S.P."/>
            <person name="Henske J.K."/>
            <person name="Solomon K.V."/>
            <person name="De Groot R."/>
            <person name="Kuo A."/>
            <person name="Mondo S.J."/>
            <person name="Salamov A.A."/>
            <person name="Labutti K."/>
            <person name="Zhao Z."/>
            <person name="Chiniquy J."/>
            <person name="Barry K."/>
            <person name="Brewer H.M."/>
            <person name="Purvine S.O."/>
            <person name="Wright A.T."/>
            <person name="Boxma B."/>
            <person name="Van Alen T."/>
            <person name="Hackstein J.H."/>
            <person name="Baker S.E."/>
            <person name="Grigoriev I.V."/>
            <person name="O'Malley M.A."/>
        </authorList>
    </citation>
    <scope>NUCLEOTIDE SEQUENCE [LARGE SCALE GENOMIC DNA]</scope>
    <source>
        <strain evidence="2 3">G1</strain>
    </source>
</reference>
<dbReference type="EMBL" id="MCOG01000034">
    <property type="protein sequence ID" value="ORY73311.1"/>
    <property type="molecule type" value="Genomic_DNA"/>
</dbReference>
<comment type="caution">
    <text evidence="2">The sequence shown here is derived from an EMBL/GenBank/DDBJ whole genome shotgun (WGS) entry which is preliminary data.</text>
</comment>
<sequence length="103" mass="12025">MKINFILLIISLTLTTLAFPIQDFANNGYNIGEFNNVPMNYGVIKRPIKTGDNNLFSRNISDGEYADIEEDERTEPEEDLNKNYNKYDTSLKKRRFLKSHFIN</sequence>
<name>A0A1Y2EP05_9FUNG</name>
<protein>
    <submittedName>
        <fullName evidence="2">Uncharacterized protein</fullName>
    </submittedName>
</protein>
<gene>
    <name evidence="2" type="ORF">LY90DRAFT_503164</name>
</gene>
<dbReference type="AlphaFoldDB" id="A0A1Y2EP05"/>
<keyword evidence="3" id="KW-1185">Reference proteome</keyword>
<organism evidence="2 3">
    <name type="scientific">Neocallimastix californiae</name>
    <dbReference type="NCBI Taxonomy" id="1754190"/>
    <lineage>
        <taxon>Eukaryota</taxon>
        <taxon>Fungi</taxon>
        <taxon>Fungi incertae sedis</taxon>
        <taxon>Chytridiomycota</taxon>
        <taxon>Chytridiomycota incertae sedis</taxon>
        <taxon>Neocallimastigomycetes</taxon>
        <taxon>Neocallimastigales</taxon>
        <taxon>Neocallimastigaceae</taxon>
        <taxon>Neocallimastix</taxon>
    </lineage>
</organism>
<feature type="signal peptide" evidence="1">
    <location>
        <begin position="1"/>
        <end position="18"/>
    </location>
</feature>
<proteinExistence type="predicted"/>
<evidence type="ECO:0000313" key="2">
    <source>
        <dbReference type="EMBL" id="ORY73311.1"/>
    </source>
</evidence>
<feature type="chain" id="PRO_5012463404" evidence="1">
    <location>
        <begin position="19"/>
        <end position="103"/>
    </location>
</feature>
<evidence type="ECO:0000256" key="1">
    <source>
        <dbReference type="SAM" id="SignalP"/>
    </source>
</evidence>
<accession>A0A1Y2EP05</accession>